<keyword evidence="11" id="KW-0812">Transmembrane</keyword>
<dbReference type="GO" id="GO:0005576">
    <property type="term" value="C:extracellular region"/>
    <property type="evidence" value="ECO:0007669"/>
    <property type="project" value="UniProtKB-SubCell"/>
</dbReference>
<evidence type="ECO:0000256" key="9">
    <source>
        <dbReference type="PROSITE-ProRule" id="PRU01356"/>
    </source>
</evidence>
<keyword evidence="11" id="KW-1133">Transmembrane helix</keyword>
<feature type="domain" description="CFEM" evidence="13">
    <location>
        <begin position="6"/>
        <end position="124"/>
    </location>
</feature>
<evidence type="ECO:0000256" key="11">
    <source>
        <dbReference type="SAM" id="Phobius"/>
    </source>
</evidence>
<proteinExistence type="inferred from homology"/>
<evidence type="ECO:0000313" key="14">
    <source>
        <dbReference type="EMBL" id="KAF1981872.1"/>
    </source>
</evidence>
<sequence>MARSTSATAIFLTLFLFFSSVLSQTTFLDPQVLPACALACESLTSAQGSCQSQSQAQQCFCSAQTLQPLKQGQYSGLCPTCQDGDMVRVVGWYGNLCSSSGAGTSTTMVTVTSPPEQSQTASSTSSSSSSPTAQTNQNVGSSWVDSHYQWIIMLVVLLVGFIALAFTLLWLKKRQRRKRDLASAGSNPNVPDGATVGHFMPSREKHPVVNSSTTTNFGVAEQGGRGLVEEGVVEPPAATAAAAVGGGRSIGGRRTLSKGAR</sequence>
<organism evidence="14 15">
    <name type="scientific">Aulographum hederae CBS 113979</name>
    <dbReference type="NCBI Taxonomy" id="1176131"/>
    <lineage>
        <taxon>Eukaryota</taxon>
        <taxon>Fungi</taxon>
        <taxon>Dikarya</taxon>
        <taxon>Ascomycota</taxon>
        <taxon>Pezizomycotina</taxon>
        <taxon>Dothideomycetes</taxon>
        <taxon>Pleosporomycetidae</taxon>
        <taxon>Aulographales</taxon>
        <taxon>Aulographaceae</taxon>
    </lineage>
</organism>
<dbReference type="InterPro" id="IPR008427">
    <property type="entry name" value="Extracellular_membr_CFEM_dom"/>
</dbReference>
<dbReference type="OrthoDB" id="5426355at2759"/>
<keyword evidence="7" id="KW-1015">Disulfide bond</keyword>
<name>A0A6G1GM15_9PEZI</name>
<dbReference type="AlphaFoldDB" id="A0A6G1GM15"/>
<evidence type="ECO:0000256" key="3">
    <source>
        <dbReference type="ARBA" id="ARBA00010031"/>
    </source>
</evidence>
<reference evidence="14" key="1">
    <citation type="journal article" date="2020" name="Stud. Mycol.">
        <title>101 Dothideomycetes genomes: a test case for predicting lifestyles and emergence of pathogens.</title>
        <authorList>
            <person name="Haridas S."/>
            <person name="Albert R."/>
            <person name="Binder M."/>
            <person name="Bloem J."/>
            <person name="Labutti K."/>
            <person name="Salamov A."/>
            <person name="Andreopoulos B."/>
            <person name="Baker S."/>
            <person name="Barry K."/>
            <person name="Bills G."/>
            <person name="Bluhm B."/>
            <person name="Cannon C."/>
            <person name="Castanera R."/>
            <person name="Culley D."/>
            <person name="Daum C."/>
            <person name="Ezra D."/>
            <person name="Gonzalez J."/>
            <person name="Henrissat B."/>
            <person name="Kuo A."/>
            <person name="Liang C."/>
            <person name="Lipzen A."/>
            <person name="Lutzoni F."/>
            <person name="Magnuson J."/>
            <person name="Mondo S."/>
            <person name="Nolan M."/>
            <person name="Ohm R."/>
            <person name="Pangilinan J."/>
            <person name="Park H.-J."/>
            <person name="Ramirez L."/>
            <person name="Alfaro M."/>
            <person name="Sun H."/>
            <person name="Tritt A."/>
            <person name="Yoshinaga Y."/>
            <person name="Zwiers L.-H."/>
            <person name="Turgeon B."/>
            <person name="Goodwin S."/>
            <person name="Spatafora J."/>
            <person name="Crous P."/>
            <person name="Grigoriev I."/>
        </authorList>
    </citation>
    <scope>NUCLEOTIDE SEQUENCE</scope>
    <source>
        <strain evidence="14">CBS 113979</strain>
    </source>
</reference>
<evidence type="ECO:0000256" key="7">
    <source>
        <dbReference type="ARBA" id="ARBA00023157"/>
    </source>
</evidence>
<keyword evidence="11" id="KW-0472">Membrane</keyword>
<evidence type="ECO:0000313" key="15">
    <source>
        <dbReference type="Proteomes" id="UP000800041"/>
    </source>
</evidence>
<evidence type="ECO:0000256" key="6">
    <source>
        <dbReference type="ARBA" id="ARBA00022729"/>
    </source>
</evidence>
<evidence type="ECO:0000256" key="4">
    <source>
        <dbReference type="ARBA" id="ARBA00022525"/>
    </source>
</evidence>
<dbReference type="EMBL" id="ML977192">
    <property type="protein sequence ID" value="KAF1981872.1"/>
    <property type="molecule type" value="Genomic_DNA"/>
</dbReference>
<dbReference type="Proteomes" id="UP000800041">
    <property type="component" value="Unassembled WGS sequence"/>
</dbReference>
<feature type="compositionally biased region" description="Low complexity" evidence="10">
    <location>
        <begin position="107"/>
        <end position="135"/>
    </location>
</feature>
<feature type="signal peptide" evidence="12">
    <location>
        <begin position="1"/>
        <end position="23"/>
    </location>
</feature>
<comment type="similarity">
    <text evidence="3">Belongs to the RBT5 family.</text>
</comment>
<gene>
    <name evidence="14" type="ORF">K402DRAFT_425045</name>
</gene>
<evidence type="ECO:0000256" key="2">
    <source>
        <dbReference type="ARBA" id="ARBA00004613"/>
    </source>
</evidence>
<evidence type="ECO:0000256" key="12">
    <source>
        <dbReference type="SAM" id="SignalP"/>
    </source>
</evidence>
<evidence type="ECO:0000256" key="10">
    <source>
        <dbReference type="SAM" id="MobiDB-lite"/>
    </source>
</evidence>
<feature type="region of interest" description="Disordered" evidence="10">
    <location>
        <begin position="107"/>
        <end position="138"/>
    </location>
</feature>
<accession>A0A6G1GM15</accession>
<keyword evidence="5" id="KW-0336">GPI-anchor</keyword>
<keyword evidence="8" id="KW-0449">Lipoprotein</keyword>
<keyword evidence="15" id="KW-1185">Reference proteome</keyword>
<keyword evidence="4" id="KW-0964">Secreted</keyword>
<keyword evidence="6 12" id="KW-0732">Signal</keyword>
<comment type="subcellular location">
    <subcellularLocation>
        <location evidence="1">Membrane</location>
        <topology evidence="1">Lipid-anchor</topology>
        <topology evidence="1">GPI-anchor</topology>
    </subcellularLocation>
    <subcellularLocation>
        <location evidence="2">Secreted</location>
    </subcellularLocation>
</comment>
<evidence type="ECO:0000256" key="5">
    <source>
        <dbReference type="ARBA" id="ARBA00022622"/>
    </source>
</evidence>
<keyword evidence="5" id="KW-0325">Glycoprotein</keyword>
<dbReference type="GO" id="GO:0098552">
    <property type="term" value="C:side of membrane"/>
    <property type="evidence" value="ECO:0007669"/>
    <property type="project" value="UniProtKB-KW"/>
</dbReference>
<feature type="chain" id="PRO_5026189601" description="CFEM domain-containing protein" evidence="12">
    <location>
        <begin position="24"/>
        <end position="261"/>
    </location>
</feature>
<evidence type="ECO:0000256" key="1">
    <source>
        <dbReference type="ARBA" id="ARBA00004589"/>
    </source>
</evidence>
<evidence type="ECO:0000259" key="13">
    <source>
        <dbReference type="PROSITE" id="PS52012"/>
    </source>
</evidence>
<evidence type="ECO:0000256" key="8">
    <source>
        <dbReference type="ARBA" id="ARBA00023288"/>
    </source>
</evidence>
<dbReference type="PROSITE" id="PS52012">
    <property type="entry name" value="CFEM"/>
    <property type="match status" value="1"/>
</dbReference>
<feature type="transmembrane region" description="Helical" evidence="11">
    <location>
        <begin position="150"/>
        <end position="171"/>
    </location>
</feature>
<protein>
    <recommendedName>
        <fullName evidence="13">CFEM domain-containing protein</fullName>
    </recommendedName>
</protein>
<comment type="caution">
    <text evidence="9">Lacks conserved residue(s) required for the propagation of feature annotation.</text>
</comment>